<comment type="similarity">
    <text evidence="3">Belongs to the glycosyl hydrolase 18 family. Chitinase class V subfamily.</text>
</comment>
<dbReference type="InterPro" id="IPR001579">
    <property type="entry name" value="Glyco_hydro_18_chit_AS"/>
</dbReference>
<evidence type="ECO:0000256" key="10">
    <source>
        <dbReference type="ARBA" id="ARBA00023024"/>
    </source>
</evidence>
<dbReference type="GO" id="GO:0004252">
    <property type="term" value="F:serine-type endopeptidase activity"/>
    <property type="evidence" value="ECO:0007669"/>
    <property type="project" value="UniProtKB-UniRule"/>
</dbReference>
<comment type="catalytic activity">
    <reaction evidence="1">
        <text>Random endo-hydrolysis of N-acetyl-beta-D-glucosaminide (1-&gt;4)-beta-linkages in chitin and chitodextrins.</text>
        <dbReference type="EC" id="3.2.1.14"/>
    </reaction>
</comment>
<evidence type="ECO:0000256" key="6">
    <source>
        <dbReference type="ARBA" id="ARBA00022669"/>
    </source>
</evidence>
<dbReference type="GO" id="GO:0000272">
    <property type="term" value="P:polysaccharide catabolic process"/>
    <property type="evidence" value="ECO:0007669"/>
    <property type="project" value="UniProtKB-KW"/>
</dbReference>
<dbReference type="GO" id="GO:0006032">
    <property type="term" value="P:chitin catabolic process"/>
    <property type="evidence" value="ECO:0007669"/>
    <property type="project" value="UniProtKB-KW"/>
</dbReference>
<dbReference type="InterPro" id="IPR053214">
    <property type="entry name" value="LysM12-like"/>
</dbReference>
<dbReference type="GO" id="GO:0008061">
    <property type="term" value="F:chitin binding"/>
    <property type="evidence" value="ECO:0007669"/>
    <property type="project" value="UniProtKB-KW"/>
</dbReference>
<dbReference type="Gene3D" id="3.20.20.80">
    <property type="entry name" value="Glycosidases"/>
    <property type="match status" value="1"/>
</dbReference>
<keyword evidence="18" id="KW-0732">Signal</keyword>
<dbReference type="Pfam" id="PF00704">
    <property type="entry name" value="Glyco_hydro_18"/>
    <property type="match status" value="1"/>
</dbReference>
<keyword evidence="7 15" id="KW-0645">Protease</keyword>
<dbReference type="GO" id="GO:0008843">
    <property type="term" value="F:endochitinase activity"/>
    <property type="evidence" value="ECO:0007669"/>
    <property type="project" value="UniProtKB-EC"/>
</dbReference>
<dbReference type="Proteomes" id="UP001321760">
    <property type="component" value="Unassembled WGS sequence"/>
</dbReference>
<keyword evidence="8 15" id="KW-0378">Hydrolase</keyword>
<reference evidence="20" key="1">
    <citation type="journal article" date="2023" name="Mol. Phylogenet. Evol.">
        <title>Genome-scale phylogeny and comparative genomics of the fungal order Sordariales.</title>
        <authorList>
            <person name="Hensen N."/>
            <person name="Bonometti L."/>
            <person name="Westerberg I."/>
            <person name="Brannstrom I.O."/>
            <person name="Guillou S."/>
            <person name="Cros-Aarteil S."/>
            <person name="Calhoun S."/>
            <person name="Haridas S."/>
            <person name="Kuo A."/>
            <person name="Mondo S."/>
            <person name="Pangilinan J."/>
            <person name="Riley R."/>
            <person name="LaButti K."/>
            <person name="Andreopoulos B."/>
            <person name="Lipzen A."/>
            <person name="Chen C."/>
            <person name="Yan M."/>
            <person name="Daum C."/>
            <person name="Ng V."/>
            <person name="Clum A."/>
            <person name="Steindorff A."/>
            <person name="Ohm R.A."/>
            <person name="Martin F."/>
            <person name="Silar P."/>
            <person name="Natvig D.O."/>
            <person name="Lalanne C."/>
            <person name="Gautier V."/>
            <person name="Ament-Velasquez S.L."/>
            <person name="Kruys A."/>
            <person name="Hutchinson M.I."/>
            <person name="Powell A.J."/>
            <person name="Barry K."/>
            <person name="Miller A.N."/>
            <person name="Grigoriev I.V."/>
            <person name="Debuchy R."/>
            <person name="Gladieux P."/>
            <person name="Hiltunen Thoren M."/>
            <person name="Johannesson H."/>
        </authorList>
    </citation>
    <scope>NUCLEOTIDE SEQUENCE</scope>
    <source>
        <strain evidence="20">PSN243</strain>
    </source>
</reference>
<dbReference type="Gene3D" id="3.40.50.200">
    <property type="entry name" value="Peptidase S8/S53 domain"/>
    <property type="match status" value="1"/>
</dbReference>
<feature type="region of interest" description="Disordered" evidence="17">
    <location>
        <begin position="1309"/>
        <end position="1340"/>
    </location>
</feature>
<protein>
    <recommendedName>
        <fullName evidence="4">chitinase</fullName>
        <ecNumber evidence="4">3.2.1.14</ecNumber>
    </recommendedName>
</protein>
<dbReference type="Pfam" id="PF00082">
    <property type="entry name" value="Peptidase_S8"/>
    <property type="match status" value="1"/>
</dbReference>
<dbReference type="SMART" id="SM00636">
    <property type="entry name" value="Glyco_18"/>
    <property type="match status" value="1"/>
</dbReference>
<dbReference type="PROSITE" id="PS51910">
    <property type="entry name" value="GH18_2"/>
    <property type="match status" value="1"/>
</dbReference>
<dbReference type="PANTHER" id="PTHR47700:SF2">
    <property type="entry name" value="CHITINASE"/>
    <property type="match status" value="1"/>
</dbReference>
<evidence type="ECO:0000256" key="16">
    <source>
        <dbReference type="RuleBase" id="RU000489"/>
    </source>
</evidence>
<dbReference type="GO" id="GO:0005576">
    <property type="term" value="C:extracellular region"/>
    <property type="evidence" value="ECO:0007669"/>
    <property type="project" value="UniProtKB-SubCell"/>
</dbReference>
<evidence type="ECO:0000256" key="4">
    <source>
        <dbReference type="ARBA" id="ARBA00012729"/>
    </source>
</evidence>
<evidence type="ECO:0000256" key="1">
    <source>
        <dbReference type="ARBA" id="ARBA00000822"/>
    </source>
</evidence>
<dbReference type="InterPro" id="IPR015500">
    <property type="entry name" value="Peptidase_S8_subtilisin-rel"/>
</dbReference>
<dbReference type="GO" id="GO:0006508">
    <property type="term" value="P:proteolysis"/>
    <property type="evidence" value="ECO:0007669"/>
    <property type="project" value="UniProtKB-KW"/>
</dbReference>
<keyword evidence="12" id="KW-0119">Carbohydrate metabolism</keyword>
<keyword evidence="5" id="KW-0964">Secreted</keyword>
<dbReference type="SUPFAM" id="SSF54556">
    <property type="entry name" value="Chitinase insertion domain"/>
    <property type="match status" value="1"/>
</dbReference>
<dbReference type="CDD" id="cd00035">
    <property type="entry name" value="ChtBD1"/>
    <property type="match status" value="1"/>
</dbReference>
<feature type="region of interest" description="Disordered" evidence="17">
    <location>
        <begin position="41"/>
        <end position="61"/>
    </location>
</feature>
<dbReference type="InterPro" id="IPR023828">
    <property type="entry name" value="Peptidase_S8_Ser-AS"/>
</dbReference>
<comment type="similarity">
    <text evidence="15">Belongs to the peptidase S8 family.</text>
</comment>
<dbReference type="SUPFAM" id="SSF52743">
    <property type="entry name" value="Subtilisin-like"/>
    <property type="match status" value="1"/>
</dbReference>
<evidence type="ECO:0000259" key="19">
    <source>
        <dbReference type="PROSITE" id="PS51910"/>
    </source>
</evidence>
<feature type="active site" description="Charge relay system" evidence="15">
    <location>
        <position position="1633"/>
    </location>
</feature>
<comment type="subcellular location">
    <subcellularLocation>
        <location evidence="2">Secreted</location>
    </subcellularLocation>
</comment>
<evidence type="ECO:0000256" key="3">
    <source>
        <dbReference type="ARBA" id="ARBA00008682"/>
    </source>
</evidence>
<dbReference type="PROSITE" id="PS00138">
    <property type="entry name" value="SUBTILASE_SER"/>
    <property type="match status" value="1"/>
</dbReference>
<evidence type="ECO:0000256" key="13">
    <source>
        <dbReference type="ARBA" id="ARBA00023295"/>
    </source>
</evidence>
<dbReference type="EC" id="3.2.1.14" evidence="4"/>
<name>A0AAV9GUD8_9PEZI</name>
<feature type="domain" description="GH18" evidence="19">
    <location>
        <begin position="451"/>
        <end position="814"/>
    </location>
</feature>
<keyword evidence="11" id="KW-0843">Virulence</keyword>
<dbReference type="InterPro" id="IPR036861">
    <property type="entry name" value="Endochitinase-like_sf"/>
</dbReference>
<keyword evidence="6" id="KW-0147">Chitin-binding</keyword>
<dbReference type="EMBL" id="MU865923">
    <property type="protein sequence ID" value="KAK4452539.1"/>
    <property type="molecule type" value="Genomic_DNA"/>
</dbReference>
<evidence type="ECO:0000256" key="14">
    <source>
        <dbReference type="ARBA" id="ARBA00023326"/>
    </source>
</evidence>
<sequence length="2075" mass="223703">MLGSRFPSMRVLLFAVLVVGTWAQRDTAAVLAELNSLSDDELMRGTQPGGPAPSQRCPAECSARTSPSEWTIYSDFERFSVCDQPMLFDFAIYNPLDDASTTTKFRLCTLDRFDKKPPSNITNTHARQQPRLGFAESTADLALTQSGILQQKGTAERTLVPTLELLRDGFLRDYNETLPTIMFGFRDDTIAAVYAGTAFDKGTIPSLISTMAEKLAGSAPAGTVMAQLCGGSRGTESTLGAVMSSAGQLSLLQKVVRSWLDGTCATLPASASDGVTQLKVKTWESDNRNVTRRSRIHAKRAKPEMNSDGTCAWVTVRKGDDCSKIGTPLGITPKEIHDFNVGKTWGWVKCESLLPDLNICLSDGLPPVPYPNVEATCGPTVPGTVFSGDKPLKDYNPCPLNVCCNVWGNCGLNHDFCVSSDGPSPGTSTLQNGCISNCGNEIKSGPGPANYGRIGYYQSYNYNRACMHLDVKDANTDGTYTHIHWAFVEITDSWDVKVVDSGNQWDDFKKLKEKKIISFGGWGYSTEPATYDKIRQATRGSNRAVFAANVVGFLLEHGLDGVDFDWEYPGVPENEGIPAGLPDDGLHYLRFLVTVKEQLVARAPGKSLSIAAPASFWYLRAFPIAKMAEVLDYIVYMTYDLHGQWDAGSEWSVDGCPGGNCVRSHVNKTETLLALSMITKAGVPSNKIFVGESSYGRSFKLAEAGCEGFMCRFTGDRLNSKAAEGKCTDTAGYISDGEINDIIARGGRTWHDDASDSDLVLYHGDEWIAHMNGRTKRNRRDLWRGMNFAGTIDWAVDLQGDPVSGDGGEVVYIGPEVYSTGVAQCTPPCIMVFPPSSLLTPTTISPPPYTSSLEVGGGGVVVVTRTITVNIQAVTVTEMPYENYRVSSSDVNLPIFVTPSVDLPPQTVIVTGADSQTTTRTVTVPPWPFMRSGVPEHWTTTNGTDMAEMEELAREWFNQYESDNGERFFIHTREPPDWELPTDVGPPGPAPTWPSGTIEAVLDDKKPPEGSKKRQSCRSWFFFVCLSWGDIRIDFWDFDFPGPVVIGPGPPPPGLIKLPPGWSLLGTPKFPKIPIGSDGVPTPPPQPQGCTPTSQAELRIETEYFETSTSRGTVITTATRTSTRSFPILGCEDVEATKSTDVCNAPTQLAVRADSWPAASGTSAVGVGPQMVTEGEIPPTVSTVHANALDEDKDVPDVKGYEVPANMTVANEQANPRHRNRPRAPNNCDPQFDDLYVFPAHPKDRGAVAMIRAEFDRLQLFELESYKEIKSDTLGFTAFFYLSNANIKAVKPALNALGVIRVKGYQTVPHTVTPPTQQPPTHPRAASRRGESGLQHTGHHNATAAGKSVFARAMTGGVETNNWGLSALSVPPNVDFLAEGPNGGPGDYAKRGTKNGRPILGPFNYYAHPSSCQGTFIYIVDTAVDWTHRAFRWAAHEDLHPLEYGAWSPYLEVNYEHGTRVASSSSGHSIGVCQKATTIGVVRKRRLIDHSGDIPDDYFANSQVIADVLAVADDIASKGRGPMSVVNISWGLRLAGKWKELLKEVMQEFSPLGAVVVAAAGNDAEPAYPAIFGPPQVWAGQELPDMIVVGAATMDSRRVGSSQIGPQLTTYGAGQWVLAARYTGNLRSTVGTSVAAPQIAGLVAYLRGLPGTPQQRARFARPADVKRWIQKLSRPVLVGPPHGNNNLNGRAGPFLHNQPPAGVPPGQPPGEIVSLAWNGQVGDHSCLLDDSVAECPTLDINDPTGVGGSPSCNAAPGSPMDVSRRATTLDDGGSAVFNGTAKGNIDLFGRAAAAACPIGPNGPVKTVSIRSGTPSPTCSGEHCGSLCRGFYCNLKTLAPGLHPPDFTQSPTRPVPTPSTITNLPPLPTSSGWFPTSPPGGTCVSSATLTSIGGPGGRDGLVTLTSSGCMSWATSQKPEPTVSPPTERVYPYTWYVYATVDDNFINGQQKASGFLIFETPPSCNDVRNAPSLAYSTDVSHGGHQIRCPGCEVCMTCGNDWSGWRNIGVMELRTPSTWVTWYADRNNALVNTRNVEGGKCEVDTTHNFECWIALGMMWGSRQLKCQALFSAASIFSE</sequence>
<dbReference type="Gene3D" id="3.10.350.10">
    <property type="entry name" value="LysM domain"/>
    <property type="match status" value="1"/>
</dbReference>
<dbReference type="PANTHER" id="PTHR47700">
    <property type="entry name" value="V CHITINASE, PUTATIVE (AFU_ORTHOLOGUE AFUA_6G13720)-RELATED"/>
    <property type="match status" value="1"/>
</dbReference>
<gene>
    <name evidence="20" type="ORF">QBC34DRAFT_435403</name>
</gene>
<evidence type="ECO:0000256" key="2">
    <source>
        <dbReference type="ARBA" id="ARBA00004613"/>
    </source>
</evidence>
<keyword evidence="10" id="KW-0146">Chitin degradation</keyword>
<dbReference type="PROSITE" id="PS01095">
    <property type="entry name" value="GH18_1"/>
    <property type="match status" value="1"/>
</dbReference>
<evidence type="ECO:0000256" key="17">
    <source>
        <dbReference type="SAM" id="MobiDB-lite"/>
    </source>
</evidence>
<dbReference type="InterPro" id="IPR011583">
    <property type="entry name" value="Chitinase_II/V-like_cat"/>
</dbReference>
<evidence type="ECO:0000256" key="8">
    <source>
        <dbReference type="ARBA" id="ARBA00022801"/>
    </source>
</evidence>
<dbReference type="InterPro" id="IPR029070">
    <property type="entry name" value="Chitinase_insertion_sf"/>
</dbReference>
<dbReference type="PRINTS" id="PR00723">
    <property type="entry name" value="SUBTILISIN"/>
</dbReference>
<evidence type="ECO:0000256" key="7">
    <source>
        <dbReference type="ARBA" id="ARBA00022670"/>
    </source>
</evidence>
<dbReference type="InterPro" id="IPR036779">
    <property type="entry name" value="LysM_dom_sf"/>
</dbReference>
<dbReference type="SUPFAM" id="SSF51445">
    <property type="entry name" value="(Trans)glycosidases"/>
    <property type="match status" value="1"/>
</dbReference>
<dbReference type="InterPro" id="IPR017853">
    <property type="entry name" value="GH"/>
</dbReference>
<dbReference type="InterPro" id="IPR036852">
    <property type="entry name" value="Peptidase_S8/S53_dom_sf"/>
</dbReference>
<keyword evidence="9 15" id="KW-0720">Serine protease</keyword>
<reference evidence="20" key="2">
    <citation type="submission" date="2023-05" db="EMBL/GenBank/DDBJ databases">
        <authorList>
            <consortium name="Lawrence Berkeley National Laboratory"/>
            <person name="Steindorff A."/>
            <person name="Hensen N."/>
            <person name="Bonometti L."/>
            <person name="Westerberg I."/>
            <person name="Brannstrom I.O."/>
            <person name="Guillou S."/>
            <person name="Cros-Aarteil S."/>
            <person name="Calhoun S."/>
            <person name="Haridas S."/>
            <person name="Kuo A."/>
            <person name="Mondo S."/>
            <person name="Pangilinan J."/>
            <person name="Riley R."/>
            <person name="Labutti K."/>
            <person name="Andreopoulos B."/>
            <person name="Lipzen A."/>
            <person name="Chen C."/>
            <person name="Yanf M."/>
            <person name="Daum C."/>
            <person name="Ng V."/>
            <person name="Clum A."/>
            <person name="Ohm R."/>
            <person name="Martin F."/>
            <person name="Silar P."/>
            <person name="Natvig D."/>
            <person name="Lalanne C."/>
            <person name="Gautier V."/>
            <person name="Ament-Velasquez S.L."/>
            <person name="Kruys A."/>
            <person name="Hutchinson M.I."/>
            <person name="Powell A.J."/>
            <person name="Barry K."/>
            <person name="Miller A.N."/>
            <person name="Grigoriev I.V."/>
            <person name="Debuchy R."/>
            <person name="Gladieux P."/>
            <person name="Thoren M.H."/>
            <person name="Johannesson H."/>
        </authorList>
    </citation>
    <scope>NUCLEOTIDE SEQUENCE</scope>
    <source>
        <strain evidence="20">PSN243</strain>
    </source>
</reference>
<feature type="chain" id="PRO_5043832800" description="chitinase" evidence="18">
    <location>
        <begin position="24"/>
        <end position="2075"/>
    </location>
</feature>
<evidence type="ECO:0000313" key="21">
    <source>
        <dbReference type="Proteomes" id="UP001321760"/>
    </source>
</evidence>
<keyword evidence="14" id="KW-0624">Polysaccharide degradation</keyword>
<evidence type="ECO:0000256" key="12">
    <source>
        <dbReference type="ARBA" id="ARBA00023277"/>
    </source>
</evidence>
<keyword evidence="13 16" id="KW-0326">Glycosidase</keyword>
<dbReference type="InterPro" id="IPR001223">
    <property type="entry name" value="Glyco_hydro18_cat"/>
</dbReference>
<feature type="active site" description="Charge relay system" evidence="15">
    <location>
        <position position="1457"/>
    </location>
</feature>
<comment type="caution">
    <text evidence="20">The sequence shown here is derived from an EMBL/GenBank/DDBJ whole genome shotgun (WGS) entry which is preliminary data.</text>
</comment>
<dbReference type="SUPFAM" id="SSF57016">
    <property type="entry name" value="Plant lectins/antimicrobial peptides"/>
    <property type="match status" value="1"/>
</dbReference>
<dbReference type="PROSITE" id="PS51892">
    <property type="entry name" value="SUBTILASE"/>
    <property type="match status" value="1"/>
</dbReference>
<feature type="signal peptide" evidence="18">
    <location>
        <begin position="1"/>
        <end position="23"/>
    </location>
</feature>
<evidence type="ECO:0000256" key="5">
    <source>
        <dbReference type="ARBA" id="ARBA00022525"/>
    </source>
</evidence>
<evidence type="ECO:0000256" key="9">
    <source>
        <dbReference type="ARBA" id="ARBA00022825"/>
    </source>
</evidence>
<dbReference type="InterPro" id="IPR000209">
    <property type="entry name" value="Peptidase_S8/S53_dom"/>
</dbReference>
<evidence type="ECO:0000256" key="11">
    <source>
        <dbReference type="ARBA" id="ARBA00023026"/>
    </source>
</evidence>
<accession>A0AAV9GUD8</accession>
<evidence type="ECO:0000256" key="18">
    <source>
        <dbReference type="SAM" id="SignalP"/>
    </source>
</evidence>
<proteinExistence type="inferred from homology"/>
<evidence type="ECO:0000313" key="20">
    <source>
        <dbReference type="EMBL" id="KAK4452539.1"/>
    </source>
</evidence>
<evidence type="ECO:0000256" key="15">
    <source>
        <dbReference type="PROSITE-ProRule" id="PRU01240"/>
    </source>
</evidence>
<dbReference type="CDD" id="cd02878">
    <property type="entry name" value="GH18_zymocin_alpha"/>
    <property type="match status" value="1"/>
</dbReference>
<keyword evidence="21" id="KW-1185">Reference proteome</keyword>
<organism evidence="20 21">
    <name type="scientific">Podospora aff. communis PSN243</name>
    <dbReference type="NCBI Taxonomy" id="3040156"/>
    <lineage>
        <taxon>Eukaryota</taxon>
        <taxon>Fungi</taxon>
        <taxon>Dikarya</taxon>
        <taxon>Ascomycota</taxon>
        <taxon>Pezizomycotina</taxon>
        <taxon>Sordariomycetes</taxon>
        <taxon>Sordariomycetidae</taxon>
        <taxon>Sordariales</taxon>
        <taxon>Podosporaceae</taxon>
        <taxon>Podospora</taxon>
    </lineage>
</organism>
<dbReference type="Gene3D" id="3.10.50.10">
    <property type="match status" value="1"/>
</dbReference>
<feature type="active site" description="Charge relay system" evidence="15">
    <location>
        <position position="1421"/>
    </location>
</feature>